<evidence type="ECO:0000313" key="3">
    <source>
        <dbReference type="RefSeq" id="XP_029022002.1"/>
    </source>
</evidence>
<dbReference type="OrthoDB" id="9948435at2759"/>
<dbReference type="Proteomes" id="UP000515150">
    <property type="component" value="Chromosome 11"/>
</dbReference>
<dbReference type="RefSeq" id="XP_029022002.1">
    <property type="nucleotide sequence ID" value="XM_029166169.3"/>
</dbReference>
<feature type="compositionally biased region" description="Basic and acidic residues" evidence="1">
    <location>
        <begin position="290"/>
        <end position="300"/>
    </location>
</feature>
<protein>
    <submittedName>
        <fullName evidence="3">Uncharacterized protein LOC114865226 isoform X1</fullName>
    </submittedName>
</protein>
<accession>A0A6P7NQ47</accession>
<evidence type="ECO:0000256" key="1">
    <source>
        <dbReference type="SAM" id="MobiDB-lite"/>
    </source>
</evidence>
<organism evidence="2 3">
    <name type="scientific">Betta splendens</name>
    <name type="common">Siamese fighting fish</name>
    <dbReference type="NCBI Taxonomy" id="158456"/>
    <lineage>
        <taxon>Eukaryota</taxon>
        <taxon>Metazoa</taxon>
        <taxon>Chordata</taxon>
        <taxon>Craniata</taxon>
        <taxon>Vertebrata</taxon>
        <taxon>Euteleostomi</taxon>
        <taxon>Actinopterygii</taxon>
        <taxon>Neopterygii</taxon>
        <taxon>Teleostei</taxon>
        <taxon>Neoteleostei</taxon>
        <taxon>Acanthomorphata</taxon>
        <taxon>Anabantaria</taxon>
        <taxon>Anabantiformes</taxon>
        <taxon>Anabantoidei</taxon>
        <taxon>Osphronemidae</taxon>
        <taxon>Betta</taxon>
    </lineage>
</organism>
<reference evidence="3" key="1">
    <citation type="submission" date="2025-08" db="UniProtKB">
        <authorList>
            <consortium name="RefSeq"/>
        </authorList>
    </citation>
    <scope>IDENTIFICATION</scope>
</reference>
<feature type="region of interest" description="Disordered" evidence="1">
    <location>
        <begin position="289"/>
        <end position="323"/>
    </location>
</feature>
<dbReference type="AlphaFoldDB" id="A0A6P7NQ47"/>
<evidence type="ECO:0000313" key="2">
    <source>
        <dbReference type="Proteomes" id="UP000515150"/>
    </source>
</evidence>
<keyword evidence="2" id="KW-1185">Reference proteome</keyword>
<feature type="region of interest" description="Disordered" evidence="1">
    <location>
        <begin position="91"/>
        <end position="155"/>
    </location>
</feature>
<dbReference type="KEGG" id="bspl:114865226"/>
<sequence length="339" mass="37895">MFFQLIGDLVPDGSVGGEALLGPWHRPEPEMDFQVQATIRLDCFQDKTQVFQILRSHDFVTERRNRNELRIKGGFVDLKSVKFHLEQLLEAPNPSDVGPSSHYPVSPGAVPTNHHTSEAGGTRNRSGSRNKVPPASVSSPSTSAPLLTGSSHSLPPSFSHGQHTLLVEGDVFYYAKRVRSKELRDIEERHEVALIWREVGESFRITLEGRNTKEAAGELQQLVERLHALLRTQEVPRTDMGPKGHAVLQRIQENSYISKSVLVCEMHDRLHLIGPSSESYALKQRLLEGSGHEGRTSDRSSRRRSSSQPASSRRGAVTEAERRRPLKQVVSWVKGLSKN</sequence>
<dbReference type="GeneID" id="114865226"/>
<name>A0A6P7NQ47_BETSP</name>
<feature type="compositionally biased region" description="Low complexity" evidence="1">
    <location>
        <begin position="132"/>
        <end position="151"/>
    </location>
</feature>
<gene>
    <name evidence="3" type="primary">LOC114865226</name>
</gene>
<proteinExistence type="predicted"/>